<dbReference type="PROSITE" id="PS00867">
    <property type="entry name" value="CPSASE_2"/>
    <property type="match status" value="1"/>
</dbReference>
<dbReference type="SUPFAM" id="SSF52440">
    <property type="entry name" value="PreATP-grasp domain"/>
    <property type="match status" value="1"/>
</dbReference>
<evidence type="ECO:0000256" key="1">
    <source>
        <dbReference type="ARBA" id="ARBA00003761"/>
    </source>
</evidence>
<dbReference type="InterPro" id="IPR005482">
    <property type="entry name" value="Biotin_COase_C"/>
</dbReference>
<evidence type="ECO:0000313" key="11">
    <source>
        <dbReference type="Proteomes" id="UP000233750"/>
    </source>
</evidence>
<evidence type="ECO:0000259" key="8">
    <source>
        <dbReference type="PROSITE" id="PS50975"/>
    </source>
</evidence>
<dbReference type="InterPro" id="IPR011764">
    <property type="entry name" value="Biotin_carboxylation_dom"/>
</dbReference>
<protein>
    <recommendedName>
        <fullName evidence="2">biotin carboxylase</fullName>
        <ecNumber evidence="2">6.3.4.14</ecNumber>
    </recommendedName>
</protein>
<dbReference type="GO" id="GO:0046872">
    <property type="term" value="F:metal ion binding"/>
    <property type="evidence" value="ECO:0007669"/>
    <property type="project" value="InterPro"/>
</dbReference>
<evidence type="ECO:0000256" key="7">
    <source>
        <dbReference type="PROSITE-ProRule" id="PRU00409"/>
    </source>
</evidence>
<dbReference type="PANTHER" id="PTHR48095">
    <property type="entry name" value="PYRUVATE CARBOXYLASE SUBUNIT A"/>
    <property type="match status" value="1"/>
</dbReference>
<dbReference type="RefSeq" id="WP_101433826.1">
    <property type="nucleotide sequence ID" value="NZ_PJMY01000001.1"/>
</dbReference>
<sequence length="453" mass="48425">MSINRLLIISRGEIAVRTVRAARDLGITSIVAHSEADADSLAVDLADEVVCLGPAHARKSYLNHDAVLAAAAKTHADAVHPGYGFLSENAEFARKVVDAGLTWVGPDPDTIARMGDKARAIATAREAGVPVVPGSNGLVPDADAAVQVAQSIGYPVLIKAAAGGGGRGIRIAHDAGTLRTGVAEASREAEAAFGNGGVYLERFVEHARHIEVQVLGDGTDAVHFFERDCSLQRRRQKLWEEAPAVVLDDNTRSELVASAVALTKHVGYRGAGTVEYLYDPTTREFFFIEMNTRIQVEHPITEEICGVDLIAAMLAIAAGDPLPWSQEHIGHRGHAIEVRINAEDPGRGFLPSPGRVDAVTWPQGPGVRVDTMVRPGSSIPPFYDSLIGKLIVSGADRRQALARLDRALSEVDIEGPATTVEYLRELLAHPDVQAGDVHTTWLESEFSPEGARA</sequence>
<comment type="caution">
    <text evidence="10">The sequence shown here is derived from an EMBL/GenBank/DDBJ whole genome shotgun (WGS) entry which is preliminary data.</text>
</comment>
<dbReference type="NCBIfam" id="NF006367">
    <property type="entry name" value="PRK08591.1"/>
    <property type="match status" value="1"/>
</dbReference>
<dbReference type="PROSITE" id="PS50979">
    <property type="entry name" value="BC"/>
    <property type="match status" value="1"/>
</dbReference>
<gene>
    <name evidence="10" type="ORF">ATK30_0196</name>
</gene>
<evidence type="ECO:0000313" key="10">
    <source>
        <dbReference type="EMBL" id="PKW00113.1"/>
    </source>
</evidence>
<dbReference type="GO" id="GO:0005524">
    <property type="term" value="F:ATP binding"/>
    <property type="evidence" value="ECO:0007669"/>
    <property type="project" value="UniProtKB-UniRule"/>
</dbReference>
<dbReference type="EC" id="6.3.4.14" evidence="2"/>
<keyword evidence="11" id="KW-1185">Reference proteome</keyword>
<dbReference type="SUPFAM" id="SSF51246">
    <property type="entry name" value="Rudiment single hybrid motif"/>
    <property type="match status" value="1"/>
</dbReference>
<dbReference type="PANTHER" id="PTHR48095:SF2">
    <property type="entry name" value="BIOTIN CARBOXYLASE, CHLOROPLASTIC"/>
    <property type="match status" value="1"/>
</dbReference>
<keyword evidence="4 7" id="KW-0547">Nucleotide-binding</keyword>
<keyword evidence="3" id="KW-0436">Ligase</keyword>
<evidence type="ECO:0000256" key="4">
    <source>
        <dbReference type="ARBA" id="ARBA00022741"/>
    </source>
</evidence>
<dbReference type="InterPro" id="IPR051602">
    <property type="entry name" value="ACC_Biotin_Carboxylase"/>
</dbReference>
<evidence type="ECO:0000256" key="6">
    <source>
        <dbReference type="ARBA" id="ARBA00048600"/>
    </source>
</evidence>
<dbReference type="AlphaFoldDB" id="A0A2N3X1W7"/>
<dbReference type="InterPro" id="IPR016185">
    <property type="entry name" value="PreATP-grasp_dom_sf"/>
</dbReference>
<comment type="catalytic activity">
    <reaction evidence="6">
        <text>N(6)-biotinyl-L-lysyl-[protein] + hydrogencarbonate + ATP = N(6)-carboxybiotinyl-L-lysyl-[protein] + ADP + phosphate + H(+)</text>
        <dbReference type="Rhea" id="RHEA:13501"/>
        <dbReference type="Rhea" id="RHEA-COMP:10505"/>
        <dbReference type="Rhea" id="RHEA-COMP:10506"/>
        <dbReference type="ChEBI" id="CHEBI:15378"/>
        <dbReference type="ChEBI" id="CHEBI:17544"/>
        <dbReference type="ChEBI" id="CHEBI:30616"/>
        <dbReference type="ChEBI" id="CHEBI:43474"/>
        <dbReference type="ChEBI" id="CHEBI:83144"/>
        <dbReference type="ChEBI" id="CHEBI:83145"/>
        <dbReference type="ChEBI" id="CHEBI:456216"/>
        <dbReference type="EC" id="6.3.4.14"/>
    </reaction>
</comment>
<dbReference type="Pfam" id="PF02785">
    <property type="entry name" value="Biotin_carb_C"/>
    <property type="match status" value="1"/>
</dbReference>
<dbReference type="OrthoDB" id="4435847at2"/>
<dbReference type="Pfam" id="PF00289">
    <property type="entry name" value="Biotin_carb_N"/>
    <property type="match status" value="1"/>
</dbReference>
<evidence type="ECO:0000259" key="9">
    <source>
        <dbReference type="PROSITE" id="PS50979"/>
    </source>
</evidence>
<dbReference type="FunFam" id="3.30.1490.20:FF:000018">
    <property type="entry name" value="Biotin carboxylase"/>
    <property type="match status" value="1"/>
</dbReference>
<proteinExistence type="predicted"/>
<organism evidence="10 11">
    <name type="scientific">Amycolatopsis echigonensis</name>
    <dbReference type="NCBI Taxonomy" id="2576905"/>
    <lineage>
        <taxon>Bacteria</taxon>
        <taxon>Bacillati</taxon>
        <taxon>Actinomycetota</taxon>
        <taxon>Actinomycetes</taxon>
        <taxon>Pseudonocardiales</taxon>
        <taxon>Pseudonocardiaceae</taxon>
        <taxon>Amycolatopsis</taxon>
    </lineage>
</organism>
<evidence type="ECO:0000256" key="3">
    <source>
        <dbReference type="ARBA" id="ARBA00022598"/>
    </source>
</evidence>
<accession>A0A2N3X1W7</accession>
<dbReference type="SMART" id="SM00878">
    <property type="entry name" value="Biotin_carb_C"/>
    <property type="match status" value="1"/>
</dbReference>
<dbReference type="NCBIfam" id="NF009471">
    <property type="entry name" value="PRK12833.1"/>
    <property type="match status" value="1"/>
</dbReference>
<dbReference type="SUPFAM" id="SSF56059">
    <property type="entry name" value="Glutathione synthetase ATP-binding domain-like"/>
    <property type="match status" value="1"/>
</dbReference>
<dbReference type="InterPro" id="IPR005481">
    <property type="entry name" value="BC-like_N"/>
</dbReference>
<dbReference type="EMBL" id="PJMY01000001">
    <property type="protein sequence ID" value="PKW00113.1"/>
    <property type="molecule type" value="Genomic_DNA"/>
</dbReference>
<name>A0A2N3X1W7_9PSEU</name>
<reference evidence="10 11" key="1">
    <citation type="submission" date="2017-12" db="EMBL/GenBank/DDBJ databases">
        <title>Sequencing the genomes of 1000 Actinobacteria strains.</title>
        <authorList>
            <person name="Klenk H.-P."/>
        </authorList>
    </citation>
    <scope>NUCLEOTIDE SEQUENCE [LARGE SCALE GENOMIC DNA]</scope>
    <source>
        <strain evidence="10 11">DSM 45165</strain>
    </source>
</reference>
<dbReference type="GO" id="GO:0004075">
    <property type="term" value="F:biotin carboxylase activity"/>
    <property type="evidence" value="ECO:0007669"/>
    <property type="project" value="UniProtKB-EC"/>
</dbReference>
<evidence type="ECO:0000256" key="2">
    <source>
        <dbReference type="ARBA" id="ARBA00013263"/>
    </source>
</evidence>
<dbReference type="InterPro" id="IPR005479">
    <property type="entry name" value="CPAse_ATP-bd"/>
</dbReference>
<dbReference type="Proteomes" id="UP000233750">
    <property type="component" value="Unassembled WGS sequence"/>
</dbReference>
<feature type="domain" description="ATP-grasp" evidence="8">
    <location>
        <begin position="121"/>
        <end position="318"/>
    </location>
</feature>
<feature type="domain" description="Biotin carboxylation" evidence="9">
    <location>
        <begin position="2"/>
        <end position="447"/>
    </location>
</feature>
<comment type="function">
    <text evidence="1">This protein is a component of the acetyl coenzyme A carboxylase complex; first, biotin carboxylase catalyzes the carboxylation of the carrier protein and then the transcarboxylase transfers the carboxyl group to form malonyl-CoA.</text>
</comment>
<dbReference type="InterPro" id="IPR011054">
    <property type="entry name" value="Rudment_hybrid_motif"/>
</dbReference>
<dbReference type="PROSITE" id="PS50975">
    <property type="entry name" value="ATP_GRASP"/>
    <property type="match status" value="1"/>
</dbReference>
<keyword evidence="5 7" id="KW-0067">ATP-binding</keyword>
<dbReference type="Pfam" id="PF02786">
    <property type="entry name" value="CPSase_L_D2"/>
    <property type="match status" value="1"/>
</dbReference>
<dbReference type="InterPro" id="IPR011761">
    <property type="entry name" value="ATP-grasp"/>
</dbReference>
<evidence type="ECO:0000256" key="5">
    <source>
        <dbReference type="ARBA" id="ARBA00022840"/>
    </source>
</evidence>
<dbReference type="Gene3D" id="3.30.470.20">
    <property type="entry name" value="ATP-grasp fold, B domain"/>
    <property type="match status" value="1"/>
</dbReference>
<dbReference type="PROSITE" id="PS00866">
    <property type="entry name" value="CPSASE_1"/>
    <property type="match status" value="1"/>
</dbReference>